<reference evidence="2 3" key="1">
    <citation type="submission" date="2019-05" db="EMBL/GenBank/DDBJ databases">
        <title>Another draft genome of Portunus trituberculatus and its Hox gene families provides insights of decapod evolution.</title>
        <authorList>
            <person name="Jeong J.-H."/>
            <person name="Song I."/>
            <person name="Kim S."/>
            <person name="Choi T."/>
            <person name="Kim D."/>
            <person name="Ryu S."/>
            <person name="Kim W."/>
        </authorList>
    </citation>
    <scope>NUCLEOTIDE SEQUENCE [LARGE SCALE GENOMIC DNA]</scope>
    <source>
        <tissue evidence="2">Muscle</tissue>
    </source>
</reference>
<evidence type="ECO:0000313" key="2">
    <source>
        <dbReference type="EMBL" id="MPC72289.1"/>
    </source>
</evidence>
<dbReference type="AlphaFoldDB" id="A0A5B7HRA0"/>
<name>A0A5B7HRA0_PORTR</name>
<accession>A0A5B7HRA0</accession>
<feature type="region of interest" description="Disordered" evidence="1">
    <location>
        <begin position="73"/>
        <end position="115"/>
    </location>
</feature>
<dbReference type="Proteomes" id="UP000324222">
    <property type="component" value="Unassembled WGS sequence"/>
</dbReference>
<dbReference type="EMBL" id="VSRR010034470">
    <property type="protein sequence ID" value="MPC72289.1"/>
    <property type="molecule type" value="Genomic_DNA"/>
</dbReference>
<evidence type="ECO:0000313" key="3">
    <source>
        <dbReference type="Proteomes" id="UP000324222"/>
    </source>
</evidence>
<feature type="compositionally biased region" description="Polar residues" evidence="1">
    <location>
        <begin position="101"/>
        <end position="113"/>
    </location>
</feature>
<comment type="caution">
    <text evidence="2">The sequence shown here is derived from an EMBL/GenBank/DDBJ whole genome shotgun (WGS) entry which is preliminary data.</text>
</comment>
<sequence length="147" mass="16436">MTGDPQPYCDDCLVPLTMQHLLIEYPSLMDLRHRYLYRCRGRDSDVHALPVLPKPPKGLTKWHCGAAESIDLAQPKQSKISPGAHDHESSRDRSAKVAPTVSVQPSETPSVSDRVSCEDGLSMEISQPYLSDPLWRKVQCSLTLVLR</sequence>
<protein>
    <submittedName>
        <fullName evidence="2">Uncharacterized protein</fullName>
    </submittedName>
</protein>
<feature type="compositionally biased region" description="Basic and acidic residues" evidence="1">
    <location>
        <begin position="84"/>
        <end position="95"/>
    </location>
</feature>
<evidence type="ECO:0000256" key="1">
    <source>
        <dbReference type="SAM" id="MobiDB-lite"/>
    </source>
</evidence>
<organism evidence="2 3">
    <name type="scientific">Portunus trituberculatus</name>
    <name type="common">Swimming crab</name>
    <name type="synonym">Neptunus trituberculatus</name>
    <dbReference type="NCBI Taxonomy" id="210409"/>
    <lineage>
        <taxon>Eukaryota</taxon>
        <taxon>Metazoa</taxon>
        <taxon>Ecdysozoa</taxon>
        <taxon>Arthropoda</taxon>
        <taxon>Crustacea</taxon>
        <taxon>Multicrustacea</taxon>
        <taxon>Malacostraca</taxon>
        <taxon>Eumalacostraca</taxon>
        <taxon>Eucarida</taxon>
        <taxon>Decapoda</taxon>
        <taxon>Pleocyemata</taxon>
        <taxon>Brachyura</taxon>
        <taxon>Eubrachyura</taxon>
        <taxon>Portunoidea</taxon>
        <taxon>Portunidae</taxon>
        <taxon>Portuninae</taxon>
        <taxon>Portunus</taxon>
    </lineage>
</organism>
<proteinExistence type="predicted"/>
<keyword evidence="3" id="KW-1185">Reference proteome</keyword>
<gene>
    <name evidence="2" type="ORF">E2C01_066588</name>
</gene>